<dbReference type="InterPro" id="IPR051207">
    <property type="entry name" value="ComplexI_NDUFA9_subunit"/>
</dbReference>
<accession>A0A1C3YR43</accession>
<dbReference type="EMBL" id="FMAO01000001">
    <property type="protein sequence ID" value="SCB72529.1"/>
    <property type="molecule type" value="Genomic_DNA"/>
</dbReference>
<dbReference type="RefSeq" id="WP_092461122.1">
    <property type="nucleotide sequence ID" value="NZ_BJEE01000002.1"/>
</dbReference>
<evidence type="ECO:0000313" key="3">
    <source>
        <dbReference type="EMBL" id="SCB72529.1"/>
    </source>
</evidence>
<feature type="domain" description="NAD-dependent epimerase/dehydratase" evidence="2">
    <location>
        <begin position="3"/>
        <end position="117"/>
    </location>
</feature>
<keyword evidence="1" id="KW-1133">Transmembrane helix</keyword>
<evidence type="ECO:0000313" key="4">
    <source>
        <dbReference type="Proteomes" id="UP000199268"/>
    </source>
</evidence>
<dbReference type="InterPro" id="IPR036291">
    <property type="entry name" value="NAD(P)-bd_dom_sf"/>
</dbReference>
<dbReference type="STRING" id="1505725.GA0061074_10175"/>
<name>A0A1C3YR43_9LACO</name>
<feature type="transmembrane region" description="Helical" evidence="1">
    <location>
        <begin position="159"/>
        <end position="180"/>
    </location>
</feature>
<dbReference type="Gene3D" id="3.40.50.720">
    <property type="entry name" value="NAD(P)-binding Rossmann-like Domain"/>
    <property type="match status" value="1"/>
</dbReference>
<dbReference type="PANTHER" id="PTHR12126:SF15">
    <property type="entry name" value="NAD(P)-BINDING DOMAIN-CONTAINING PROTEIN"/>
    <property type="match status" value="1"/>
</dbReference>
<proteinExistence type="predicted"/>
<reference evidence="4" key="1">
    <citation type="submission" date="2016-08" db="EMBL/GenBank/DDBJ databases">
        <authorList>
            <person name="Varghese N."/>
            <person name="Submissions Spin"/>
        </authorList>
    </citation>
    <scope>NUCLEOTIDE SEQUENCE [LARGE SCALE GENOMIC DNA]</scope>
    <source>
        <strain evidence="4">R-53094</strain>
    </source>
</reference>
<sequence>MKITVMGGTGYLGQGILATIIKNSSNYDLISMSRSGDKNKENLVRPVTYMAVDFNKSGKWQQVISSSDIVIDCVGIFLPSKRKNTSYYQNSVQPAKQAIDQVAAAEKSVKFIFIGANAAPWFLRDYMVAKKEVIDYGVKKLDNQFVVVYPGMVYDRQRLFNYVPGILLSFAINILHMHFLKKYRPIKRRVFNLELLKIIQNKPSELTQKIK</sequence>
<organism evidence="3 4">
    <name type="scientific">Weissella bombi</name>
    <dbReference type="NCBI Taxonomy" id="1505725"/>
    <lineage>
        <taxon>Bacteria</taxon>
        <taxon>Bacillati</taxon>
        <taxon>Bacillota</taxon>
        <taxon>Bacilli</taxon>
        <taxon>Lactobacillales</taxon>
        <taxon>Lactobacillaceae</taxon>
        <taxon>Weissella</taxon>
    </lineage>
</organism>
<dbReference type="AlphaFoldDB" id="A0A1C3YR43"/>
<evidence type="ECO:0000256" key="1">
    <source>
        <dbReference type="SAM" id="Phobius"/>
    </source>
</evidence>
<gene>
    <name evidence="3" type="ORF">GA0061074_10175</name>
</gene>
<keyword evidence="1" id="KW-0472">Membrane</keyword>
<dbReference type="Proteomes" id="UP000199268">
    <property type="component" value="Unassembled WGS sequence"/>
</dbReference>
<dbReference type="PANTHER" id="PTHR12126">
    <property type="entry name" value="NADH-UBIQUINONE OXIDOREDUCTASE 39 KDA SUBUNIT-RELATED"/>
    <property type="match status" value="1"/>
</dbReference>
<protein>
    <submittedName>
        <fullName evidence="3">NAD dependent epimerase/dehydratase family protein</fullName>
    </submittedName>
</protein>
<dbReference type="Pfam" id="PF01370">
    <property type="entry name" value="Epimerase"/>
    <property type="match status" value="1"/>
</dbReference>
<keyword evidence="1" id="KW-0812">Transmembrane</keyword>
<dbReference type="OrthoDB" id="2216847at2"/>
<dbReference type="GO" id="GO:0044877">
    <property type="term" value="F:protein-containing complex binding"/>
    <property type="evidence" value="ECO:0007669"/>
    <property type="project" value="TreeGrafter"/>
</dbReference>
<dbReference type="SUPFAM" id="SSF51735">
    <property type="entry name" value="NAD(P)-binding Rossmann-fold domains"/>
    <property type="match status" value="1"/>
</dbReference>
<keyword evidence="4" id="KW-1185">Reference proteome</keyword>
<evidence type="ECO:0000259" key="2">
    <source>
        <dbReference type="Pfam" id="PF01370"/>
    </source>
</evidence>
<dbReference type="InterPro" id="IPR001509">
    <property type="entry name" value="Epimerase_deHydtase"/>
</dbReference>